<keyword evidence="1" id="KW-0472">Membrane</keyword>
<sequence length="96" mass="9984">MIRFLLRFFGVWVLAGGFVALVLDGVRSIAASRLLYTPLGDAWAAASATGLGQALGGTDLPGGSWRSLITPLLEAPLAAVLVVLGILLILLGRKRA</sequence>
<keyword evidence="3" id="KW-1185">Reference proteome</keyword>
<protein>
    <submittedName>
        <fullName evidence="2">Uncharacterized protein</fullName>
    </submittedName>
</protein>
<evidence type="ECO:0000313" key="2">
    <source>
        <dbReference type="EMBL" id="GLK85254.1"/>
    </source>
</evidence>
<evidence type="ECO:0000256" key="1">
    <source>
        <dbReference type="SAM" id="Phobius"/>
    </source>
</evidence>
<organism evidence="2 3">
    <name type="scientific">Ancylobacter defluvii</name>
    <dbReference type="NCBI Taxonomy" id="1282440"/>
    <lineage>
        <taxon>Bacteria</taxon>
        <taxon>Pseudomonadati</taxon>
        <taxon>Pseudomonadota</taxon>
        <taxon>Alphaproteobacteria</taxon>
        <taxon>Hyphomicrobiales</taxon>
        <taxon>Xanthobacteraceae</taxon>
        <taxon>Ancylobacter</taxon>
    </lineage>
</organism>
<reference evidence="2" key="2">
    <citation type="submission" date="2023-01" db="EMBL/GenBank/DDBJ databases">
        <authorList>
            <person name="Sun Q."/>
            <person name="Evtushenko L."/>
        </authorList>
    </citation>
    <scope>NUCLEOTIDE SEQUENCE</scope>
    <source>
        <strain evidence="2">VKM B-2789</strain>
    </source>
</reference>
<evidence type="ECO:0000313" key="3">
    <source>
        <dbReference type="Proteomes" id="UP001143330"/>
    </source>
</evidence>
<feature type="transmembrane region" description="Helical" evidence="1">
    <location>
        <begin position="68"/>
        <end position="91"/>
    </location>
</feature>
<gene>
    <name evidence="2" type="ORF">GCM10017653_33240</name>
</gene>
<dbReference type="Proteomes" id="UP001143330">
    <property type="component" value="Unassembled WGS sequence"/>
</dbReference>
<keyword evidence="1" id="KW-1133">Transmembrane helix</keyword>
<reference evidence="2" key="1">
    <citation type="journal article" date="2014" name="Int. J. Syst. Evol. Microbiol.">
        <title>Complete genome sequence of Corynebacterium casei LMG S-19264T (=DSM 44701T), isolated from a smear-ripened cheese.</title>
        <authorList>
            <consortium name="US DOE Joint Genome Institute (JGI-PGF)"/>
            <person name="Walter F."/>
            <person name="Albersmeier A."/>
            <person name="Kalinowski J."/>
            <person name="Ruckert C."/>
        </authorList>
    </citation>
    <scope>NUCLEOTIDE SEQUENCE</scope>
    <source>
        <strain evidence="2">VKM B-2789</strain>
    </source>
</reference>
<proteinExistence type="predicted"/>
<dbReference type="RefSeq" id="WP_213365061.1">
    <property type="nucleotide sequence ID" value="NZ_BSFM01000014.1"/>
</dbReference>
<keyword evidence="1" id="KW-0812">Transmembrane</keyword>
<name>A0A9W6NB69_9HYPH</name>
<dbReference type="AlphaFoldDB" id="A0A9W6NB69"/>
<comment type="caution">
    <text evidence="2">The sequence shown here is derived from an EMBL/GenBank/DDBJ whole genome shotgun (WGS) entry which is preliminary data.</text>
</comment>
<accession>A0A9W6NB69</accession>
<dbReference type="EMBL" id="BSFM01000014">
    <property type="protein sequence ID" value="GLK85254.1"/>
    <property type="molecule type" value="Genomic_DNA"/>
</dbReference>